<reference evidence="3 4" key="1">
    <citation type="submission" date="2016-10" db="EMBL/GenBank/DDBJ databases">
        <authorList>
            <person name="de Groot N.N."/>
        </authorList>
    </citation>
    <scope>NUCLEOTIDE SEQUENCE [LARGE SCALE GENOMIC DNA]</scope>
    <source>
        <strain evidence="3 4">DSM 20475</strain>
    </source>
</reference>
<dbReference type="EMBL" id="FNAF01000004">
    <property type="protein sequence ID" value="SDD52766.1"/>
    <property type="molecule type" value="Genomic_DNA"/>
</dbReference>
<dbReference type="STRING" id="2741.SAMN04489866_10433"/>
<feature type="non-terminal residue" evidence="3">
    <location>
        <position position="121"/>
    </location>
</feature>
<evidence type="ECO:0000313" key="3">
    <source>
        <dbReference type="EMBL" id="SDD52766.1"/>
    </source>
</evidence>
<feature type="coiled-coil region" evidence="1">
    <location>
        <begin position="1"/>
        <end position="28"/>
    </location>
</feature>
<feature type="region of interest" description="Disordered" evidence="2">
    <location>
        <begin position="93"/>
        <end position="121"/>
    </location>
</feature>
<organism evidence="3 4">
    <name type="scientific">Peptococcus niger</name>
    <dbReference type="NCBI Taxonomy" id="2741"/>
    <lineage>
        <taxon>Bacteria</taxon>
        <taxon>Bacillati</taxon>
        <taxon>Bacillota</taxon>
        <taxon>Clostridia</taxon>
        <taxon>Eubacteriales</taxon>
        <taxon>Peptococcaceae</taxon>
        <taxon>Peptococcus</taxon>
    </lineage>
</organism>
<keyword evidence="4" id="KW-1185">Reference proteome</keyword>
<accession>A0A1G6VIV9</accession>
<evidence type="ECO:0000256" key="1">
    <source>
        <dbReference type="SAM" id="Coils"/>
    </source>
</evidence>
<keyword evidence="1" id="KW-0175">Coiled coil</keyword>
<protein>
    <submittedName>
        <fullName evidence="3">Uncharacterized protein</fullName>
    </submittedName>
</protein>
<dbReference type="AlphaFoldDB" id="A0A1G6VIV9"/>
<sequence length="121" mass="13472">MKDLKDLQQRTEAAYQELMRTAHRLEQACEEQGTTVKETTKHLADLYRQWQAEEKGKAETRLGTVKATLVDKVGDLKEAVQDKVADVKAKAEAVKEDAEEKLADAKATAESKAEDAKEAVQ</sequence>
<dbReference type="SUPFAM" id="SSF58113">
    <property type="entry name" value="Apolipoprotein A-I"/>
    <property type="match status" value="1"/>
</dbReference>
<name>A0A1G6VIV9_PEPNI</name>
<dbReference type="Proteomes" id="UP000198995">
    <property type="component" value="Unassembled WGS sequence"/>
</dbReference>
<proteinExistence type="predicted"/>
<evidence type="ECO:0000256" key="2">
    <source>
        <dbReference type="SAM" id="MobiDB-lite"/>
    </source>
</evidence>
<gene>
    <name evidence="3" type="ORF">SAMN04489866_10433</name>
</gene>
<evidence type="ECO:0000313" key="4">
    <source>
        <dbReference type="Proteomes" id="UP000198995"/>
    </source>
</evidence>